<sequence>MRHIWMSLIVALAFMPIFGSCGPTQPDPTSGPITYKLDEQGNLFGDQALIHIAKNCFERDEPITIQITLQAGTVDLEFDQLTFMVKGPFRATSQQQFDWQSPDPIILQPNDPEIQYEWTLPALEPGIYLLLYSYQGFQTPLSISFGVTYLENFYDVKIPCANLEAE</sequence>
<dbReference type="Proteomes" id="UP001428290">
    <property type="component" value="Unassembled WGS sequence"/>
</dbReference>
<evidence type="ECO:0000313" key="1">
    <source>
        <dbReference type="EMBL" id="GAA5528025.1"/>
    </source>
</evidence>
<accession>A0ABP9X0R1</accession>
<dbReference type="PROSITE" id="PS51257">
    <property type="entry name" value="PROKAR_LIPOPROTEIN"/>
    <property type="match status" value="1"/>
</dbReference>
<dbReference type="RefSeq" id="WP_345721632.1">
    <property type="nucleotide sequence ID" value="NZ_BAABRU010000005.1"/>
</dbReference>
<dbReference type="EMBL" id="BAABRU010000005">
    <property type="protein sequence ID" value="GAA5528025.1"/>
    <property type="molecule type" value="Genomic_DNA"/>
</dbReference>
<reference evidence="1 2" key="1">
    <citation type="submission" date="2024-02" db="EMBL/GenBank/DDBJ databases">
        <title>Herpetosiphon gulosus NBRC 112829.</title>
        <authorList>
            <person name="Ichikawa N."/>
            <person name="Katano-Makiyama Y."/>
            <person name="Hidaka K."/>
        </authorList>
    </citation>
    <scope>NUCLEOTIDE SEQUENCE [LARGE SCALE GENOMIC DNA]</scope>
    <source>
        <strain evidence="1 2">NBRC 112829</strain>
    </source>
</reference>
<name>A0ABP9X0R1_9CHLR</name>
<organism evidence="1 2">
    <name type="scientific">Herpetosiphon gulosus</name>
    <dbReference type="NCBI Taxonomy" id="1973496"/>
    <lineage>
        <taxon>Bacteria</taxon>
        <taxon>Bacillati</taxon>
        <taxon>Chloroflexota</taxon>
        <taxon>Chloroflexia</taxon>
        <taxon>Herpetosiphonales</taxon>
        <taxon>Herpetosiphonaceae</taxon>
        <taxon>Herpetosiphon</taxon>
    </lineage>
</organism>
<comment type="caution">
    <text evidence="1">The sequence shown here is derived from an EMBL/GenBank/DDBJ whole genome shotgun (WGS) entry which is preliminary data.</text>
</comment>
<keyword evidence="2" id="KW-1185">Reference proteome</keyword>
<protein>
    <recommendedName>
        <fullName evidence="3">Intracellular proteinase inhibitor BsuPI domain-containing protein</fullName>
    </recommendedName>
</protein>
<evidence type="ECO:0008006" key="3">
    <source>
        <dbReference type="Google" id="ProtNLM"/>
    </source>
</evidence>
<gene>
    <name evidence="1" type="ORF">Hgul01_01820</name>
</gene>
<evidence type="ECO:0000313" key="2">
    <source>
        <dbReference type="Proteomes" id="UP001428290"/>
    </source>
</evidence>
<proteinExistence type="predicted"/>